<reference evidence="1" key="1">
    <citation type="submission" date="2023-02" db="EMBL/GenBank/DDBJ databases">
        <title>Comparative genomics and fermentation flavor characterization of five lactic acid bacteria reveal flavor biosynthesis metabolic pathways in fermented muskmelon puree.</title>
        <authorList>
            <person name="Yuan L."/>
            <person name="Li M."/>
            <person name="Xu X."/>
            <person name="Lao F."/>
            <person name="Wu J."/>
        </authorList>
    </citation>
    <scope>NUCLEOTIDE SEQUENCE</scope>
    <source>
        <strain evidence="1">Pa-2</strain>
    </source>
</reference>
<gene>
    <name evidence="1" type="ORF">PWF74_04790</name>
</gene>
<evidence type="ECO:0000313" key="2">
    <source>
        <dbReference type="Proteomes" id="UP001217324"/>
    </source>
</evidence>
<evidence type="ECO:0008006" key="3">
    <source>
        <dbReference type="Google" id="ProtNLM"/>
    </source>
</evidence>
<dbReference type="EMBL" id="CP118627">
    <property type="protein sequence ID" value="WEA14828.1"/>
    <property type="molecule type" value="Genomic_DNA"/>
</dbReference>
<organism evidence="1 2">
    <name type="scientific">Lactococcus garvieae</name>
    <dbReference type="NCBI Taxonomy" id="1363"/>
    <lineage>
        <taxon>Bacteria</taxon>
        <taxon>Bacillati</taxon>
        <taxon>Bacillota</taxon>
        <taxon>Bacilli</taxon>
        <taxon>Lactobacillales</taxon>
        <taxon>Streptococcaceae</taxon>
        <taxon>Lactococcus</taxon>
    </lineage>
</organism>
<sequence>MKDMLGEISKSLKKEDYLKNICIKSFERPESLEKSESSVVIIPLGPPQQIAKGSNKSLSKHFIYQINVETAERMEAKNIQRKIEIILQSLGFYQAEGGLEEYFKETNRYVDARVYEGNSALYDDF</sequence>
<proteinExistence type="predicted"/>
<name>A0AAX3NDP3_9LACT</name>
<dbReference type="Proteomes" id="UP001217324">
    <property type="component" value="Chromosome"/>
</dbReference>
<dbReference type="RefSeq" id="WP_165705228.1">
    <property type="nucleotide sequence ID" value="NZ_CP118627.1"/>
</dbReference>
<evidence type="ECO:0000313" key="1">
    <source>
        <dbReference type="EMBL" id="WEA14828.1"/>
    </source>
</evidence>
<accession>A0AAX3NDP3</accession>
<dbReference type="AlphaFoldDB" id="A0AAX3NDP3"/>
<protein>
    <recommendedName>
        <fullName evidence="3">Phage protein</fullName>
    </recommendedName>
</protein>